<proteinExistence type="predicted"/>
<reference evidence="1" key="1">
    <citation type="journal article" date="2020" name="Stud. Mycol.">
        <title>101 Dothideomycetes genomes: a test case for predicting lifestyles and emergence of pathogens.</title>
        <authorList>
            <person name="Haridas S."/>
            <person name="Albert R."/>
            <person name="Binder M."/>
            <person name="Bloem J."/>
            <person name="Labutti K."/>
            <person name="Salamov A."/>
            <person name="Andreopoulos B."/>
            <person name="Baker S."/>
            <person name="Barry K."/>
            <person name="Bills G."/>
            <person name="Bluhm B."/>
            <person name="Cannon C."/>
            <person name="Castanera R."/>
            <person name="Culley D."/>
            <person name="Daum C."/>
            <person name="Ezra D."/>
            <person name="Gonzalez J."/>
            <person name="Henrissat B."/>
            <person name="Kuo A."/>
            <person name="Liang C."/>
            <person name="Lipzen A."/>
            <person name="Lutzoni F."/>
            <person name="Magnuson J."/>
            <person name="Mondo S."/>
            <person name="Nolan M."/>
            <person name="Ohm R."/>
            <person name="Pangilinan J."/>
            <person name="Park H.-J."/>
            <person name="Ramirez L."/>
            <person name="Alfaro M."/>
            <person name="Sun H."/>
            <person name="Tritt A."/>
            <person name="Yoshinaga Y."/>
            <person name="Zwiers L.-H."/>
            <person name="Turgeon B."/>
            <person name="Goodwin S."/>
            <person name="Spatafora J."/>
            <person name="Crous P."/>
            <person name="Grigoriev I."/>
        </authorList>
    </citation>
    <scope>NUCLEOTIDE SEQUENCE</scope>
    <source>
        <strain evidence="1">Tuck. ex Michener</strain>
    </source>
</reference>
<name>A0A6A6H5Z8_VIRVR</name>
<organism evidence="1 2">
    <name type="scientific">Viridothelium virens</name>
    <name type="common">Speckled blister lichen</name>
    <name type="synonym">Trypethelium virens</name>
    <dbReference type="NCBI Taxonomy" id="1048519"/>
    <lineage>
        <taxon>Eukaryota</taxon>
        <taxon>Fungi</taxon>
        <taxon>Dikarya</taxon>
        <taxon>Ascomycota</taxon>
        <taxon>Pezizomycotina</taxon>
        <taxon>Dothideomycetes</taxon>
        <taxon>Dothideomycetes incertae sedis</taxon>
        <taxon>Trypetheliales</taxon>
        <taxon>Trypetheliaceae</taxon>
        <taxon>Viridothelium</taxon>
    </lineage>
</organism>
<dbReference type="AlphaFoldDB" id="A0A6A6H5Z8"/>
<accession>A0A6A6H5Z8</accession>
<protein>
    <submittedName>
        <fullName evidence="1">Uncharacterized protein</fullName>
    </submittedName>
</protein>
<sequence>METQIFTEYPVTVTTTETQIEVESPDTTVAFDPTRAVDGYIKSPVHRCEVYKRSNRFLIAGRDWVPELLDNDGLGLRHQLYQCSSIQEWNFVYLSNSPDRYEWKAQGRLGSYPKRCIEKMGTEAGAPVPIKCNEYDIL</sequence>
<evidence type="ECO:0000313" key="2">
    <source>
        <dbReference type="Proteomes" id="UP000800092"/>
    </source>
</evidence>
<dbReference type="Proteomes" id="UP000800092">
    <property type="component" value="Unassembled WGS sequence"/>
</dbReference>
<dbReference type="EMBL" id="ML991811">
    <property type="protein sequence ID" value="KAF2232963.1"/>
    <property type="molecule type" value="Genomic_DNA"/>
</dbReference>
<evidence type="ECO:0000313" key="1">
    <source>
        <dbReference type="EMBL" id="KAF2232963.1"/>
    </source>
</evidence>
<gene>
    <name evidence="1" type="ORF">EV356DRAFT_504695</name>
</gene>
<keyword evidence="2" id="KW-1185">Reference proteome</keyword>